<dbReference type="AlphaFoldDB" id="A0A8J4TB87"/>
<keyword evidence="2" id="KW-1185">Reference proteome</keyword>
<reference evidence="1" key="1">
    <citation type="submission" date="2020-07" db="EMBL/GenBank/DDBJ databases">
        <title>Clarias magur genome sequencing, assembly and annotation.</title>
        <authorList>
            <person name="Kushwaha B."/>
            <person name="Kumar R."/>
            <person name="Das P."/>
            <person name="Joshi C.G."/>
            <person name="Kumar D."/>
            <person name="Nagpure N.S."/>
            <person name="Pandey M."/>
            <person name="Agarwal S."/>
            <person name="Srivastava S."/>
            <person name="Singh M."/>
            <person name="Sahoo L."/>
            <person name="Jayasankar P."/>
            <person name="Meher P.K."/>
            <person name="Koringa P.G."/>
            <person name="Iquebal M.A."/>
            <person name="Das S.P."/>
            <person name="Bit A."/>
            <person name="Patnaik S."/>
            <person name="Patel N."/>
            <person name="Shah T.M."/>
            <person name="Hinsu A."/>
            <person name="Jena J.K."/>
        </authorList>
    </citation>
    <scope>NUCLEOTIDE SEQUENCE</scope>
    <source>
        <strain evidence="1">CIFAMagur01</strain>
        <tissue evidence="1">Testis</tissue>
    </source>
</reference>
<protein>
    <submittedName>
        <fullName evidence="1">Uncharacterized protein</fullName>
    </submittedName>
</protein>
<sequence length="50" mass="5673">MADWKLFSYCFQSELVNTPITIGKHLYARLSSGLPTFNVNEASHLIQSDE</sequence>
<gene>
    <name evidence="1" type="ORF">DAT39_020515</name>
</gene>
<dbReference type="EMBL" id="QNUK01000767">
    <property type="protein sequence ID" value="KAF5889778.1"/>
    <property type="molecule type" value="Genomic_DNA"/>
</dbReference>
<evidence type="ECO:0000313" key="1">
    <source>
        <dbReference type="EMBL" id="KAF5889778.1"/>
    </source>
</evidence>
<evidence type="ECO:0000313" key="2">
    <source>
        <dbReference type="Proteomes" id="UP000727407"/>
    </source>
</evidence>
<name>A0A8J4TB87_CLAMG</name>
<proteinExistence type="predicted"/>
<dbReference type="Proteomes" id="UP000727407">
    <property type="component" value="Unassembled WGS sequence"/>
</dbReference>
<accession>A0A8J4TB87</accession>
<organism evidence="1 2">
    <name type="scientific">Clarias magur</name>
    <name type="common">Asian catfish</name>
    <name type="synonym">Macropteronotus magur</name>
    <dbReference type="NCBI Taxonomy" id="1594786"/>
    <lineage>
        <taxon>Eukaryota</taxon>
        <taxon>Metazoa</taxon>
        <taxon>Chordata</taxon>
        <taxon>Craniata</taxon>
        <taxon>Vertebrata</taxon>
        <taxon>Euteleostomi</taxon>
        <taxon>Actinopterygii</taxon>
        <taxon>Neopterygii</taxon>
        <taxon>Teleostei</taxon>
        <taxon>Ostariophysi</taxon>
        <taxon>Siluriformes</taxon>
        <taxon>Clariidae</taxon>
        <taxon>Clarias</taxon>
    </lineage>
</organism>
<comment type="caution">
    <text evidence="1">The sequence shown here is derived from an EMBL/GenBank/DDBJ whole genome shotgun (WGS) entry which is preliminary data.</text>
</comment>